<dbReference type="PROSITE" id="PS51450">
    <property type="entry name" value="LRR"/>
    <property type="match status" value="3"/>
</dbReference>
<dbReference type="Pfam" id="PF23197">
    <property type="entry name" value="IG_AIR9"/>
    <property type="match status" value="9"/>
</dbReference>
<feature type="compositionally biased region" description="Low complexity" evidence="3">
    <location>
        <begin position="186"/>
        <end position="237"/>
    </location>
</feature>
<keyword evidence="2" id="KW-0677">Repeat</keyword>
<dbReference type="InterPro" id="IPR001611">
    <property type="entry name" value="Leu-rich_rpt"/>
</dbReference>
<evidence type="ECO:0000256" key="3">
    <source>
        <dbReference type="SAM" id="MobiDB-lite"/>
    </source>
</evidence>
<feature type="domain" description="AIR9-like A9" evidence="4">
    <location>
        <begin position="1196"/>
        <end position="1280"/>
    </location>
</feature>
<dbReference type="InterPro" id="IPR025875">
    <property type="entry name" value="Leu-rich_rpt_4"/>
</dbReference>
<dbReference type="SMR" id="A0A803N0W9"/>
<feature type="domain" description="AIR9 PH-like" evidence="5">
    <location>
        <begin position="1630"/>
        <end position="1725"/>
    </location>
</feature>
<feature type="domain" description="AIR9-like A9" evidence="4">
    <location>
        <begin position="901"/>
        <end position="986"/>
    </location>
</feature>
<feature type="compositionally biased region" description="Basic and acidic residues" evidence="3">
    <location>
        <begin position="114"/>
        <end position="126"/>
    </location>
</feature>
<feature type="domain" description="AIR9-like A9" evidence="4">
    <location>
        <begin position="1094"/>
        <end position="1178"/>
    </location>
</feature>
<dbReference type="SMART" id="SM00365">
    <property type="entry name" value="LRR_SD22"/>
    <property type="match status" value="5"/>
</dbReference>
<proteinExistence type="predicted"/>
<reference evidence="6" key="2">
    <citation type="submission" date="2021-03" db="UniProtKB">
        <authorList>
            <consortium name="EnsemblPlants"/>
        </authorList>
    </citation>
    <scope>IDENTIFICATION</scope>
</reference>
<dbReference type="Pfam" id="PF12799">
    <property type="entry name" value="LRR_4"/>
    <property type="match status" value="1"/>
</dbReference>
<evidence type="ECO:0000259" key="5">
    <source>
        <dbReference type="Pfam" id="PF23218"/>
    </source>
</evidence>
<keyword evidence="7" id="KW-1185">Reference proteome</keyword>
<dbReference type="SUPFAM" id="SSF52058">
    <property type="entry name" value="L domain-like"/>
    <property type="match status" value="1"/>
</dbReference>
<evidence type="ECO:0000256" key="2">
    <source>
        <dbReference type="ARBA" id="ARBA00022737"/>
    </source>
</evidence>
<feature type="domain" description="AIR9-like A9" evidence="4">
    <location>
        <begin position="607"/>
        <end position="693"/>
    </location>
</feature>
<feature type="domain" description="AIR9-like A9" evidence="4">
    <location>
        <begin position="798"/>
        <end position="890"/>
    </location>
</feature>
<evidence type="ECO:0000256" key="1">
    <source>
        <dbReference type="ARBA" id="ARBA00022614"/>
    </source>
</evidence>
<reference evidence="6" key="1">
    <citation type="journal article" date="2017" name="Nature">
        <title>The genome of Chenopodium quinoa.</title>
        <authorList>
            <person name="Jarvis D.E."/>
            <person name="Ho Y.S."/>
            <person name="Lightfoot D.J."/>
            <person name="Schmoeckel S.M."/>
            <person name="Li B."/>
            <person name="Borm T.J.A."/>
            <person name="Ohyanagi H."/>
            <person name="Mineta K."/>
            <person name="Michell C.T."/>
            <person name="Saber N."/>
            <person name="Kharbatia N.M."/>
            <person name="Rupper R.R."/>
            <person name="Sharp A.R."/>
            <person name="Dally N."/>
            <person name="Boughton B.A."/>
            <person name="Woo Y.H."/>
            <person name="Gao G."/>
            <person name="Schijlen E.G.W.M."/>
            <person name="Guo X."/>
            <person name="Momin A.A."/>
            <person name="Negrao S."/>
            <person name="Al-Babili S."/>
            <person name="Gehring C."/>
            <person name="Roessner U."/>
            <person name="Jung C."/>
            <person name="Murphy K."/>
            <person name="Arold S.T."/>
            <person name="Gojobori T."/>
            <person name="van der Linden C.G."/>
            <person name="van Loo E.N."/>
            <person name="Jellen E.N."/>
            <person name="Maughan P.J."/>
            <person name="Tester M."/>
        </authorList>
    </citation>
    <scope>NUCLEOTIDE SEQUENCE [LARGE SCALE GENOMIC DNA]</scope>
    <source>
        <strain evidence="6">cv. PI 614886</strain>
    </source>
</reference>
<dbReference type="Proteomes" id="UP000596660">
    <property type="component" value="Unplaced"/>
</dbReference>
<feature type="domain" description="AIR9-like A9" evidence="4">
    <location>
        <begin position="703"/>
        <end position="788"/>
    </location>
</feature>
<evidence type="ECO:0000313" key="6">
    <source>
        <dbReference type="EnsemblPlants" id="AUR62038603-RA:cds"/>
    </source>
</evidence>
<feature type="compositionally biased region" description="Low complexity" evidence="3">
    <location>
        <begin position="153"/>
        <end position="164"/>
    </location>
</feature>
<dbReference type="InterPro" id="IPR056284">
    <property type="entry name" value="AIR9-like_A9"/>
</dbReference>
<organism evidence="6 7">
    <name type="scientific">Chenopodium quinoa</name>
    <name type="common">Quinoa</name>
    <dbReference type="NCBI Taxonomy" id="63459"/>
    <lineage>
        <taxon>Eukaryota</taxon>
        <taxon>Viridiplantae</taxon>
        <taxon>Streptophyta</taxon>
        <taxon>Embryophyta</taxon>
        <taxon>Tracheophyta</taxon>
        <taxon>Spermatophyta</taxon>
        <taxon>Magnoliopsida</taxon>
        <taxon>eudicotyledons</taxon>
        <taxon>Gunneridae</taxon>
        <taxon>Pentapetalae</taxon>
        <taxon>Caryophyllales</taxon>
        <taxon>Chenopodiaceae</taxon>
        <taxon>Chenopodioideae</taxon>
        <taxon>Atripliceae</taxon>
        <taxon>Chenopodium</taxon>
    </lineage>
</organism>
<feature type="compositionally biased region" description="Low complexity" evidence="3">
    <location>
        <begin position="127"/>
        <end position="136"/>
    </location>
</feature>
<dbReference type="OMA" id="HEVETDI"/>
<feature type="compositionally biased region" description="Polar residues" evidence="3">
    <location>
        <begin position="62"/>
        <end position="71"/>
    </location>
</feature>
<keyword evidence="1" id="KW-0433">Leucine-rich repeat</keyword>
<dbReference type="GO" id="GO:0005886">
    <property type="term" value="C:plasma membrane"/>
    <property type="evidence" value="ECO:0007669"/>
    <property type="project" value="TreeGrafter"/>
</dbReference>
<dbReference type="InterPro" id="IPR032675">
    <property type="entry name" value="LRR_dom_sf"/>
</dbReference>
<dbReference type="Gene3D" id="3.80.10.10">
    <property type="entry name" value="Ribonuclease Inhibitor"/>
    <property type="match status" value="2"/>
</dbReference>
<dbReference type="InterPro" id="IPR056287">
    <property type="entry name" value="PH_AIR9"/>
</dbReference>
<evidence type="ECO:0000313" key="7">
    <source>
        <dbReference type="Proteomes" id="UP000596660"/>
    </source>
</evidence>
<name>A0A803N0W9_CHEQI</name>
<accession>A0A803N0W9</accession>
<dbReference type="PANTHER" id="PTHR31149:SF11">
    <property type="entry name" value="187-KDA MICROTUBULE-ASSOCIATED PROTEIN AIR9"/>
    <property type="match status" value="1"/>
</dbReference>
<dbReference type="Gene3D" id="2.60.40.2700">
    <property type="match status" value="2"/>
</dbReference>
<dbReference type="GO" id="GO:0009506">
    <property type="term" value="C:plasmodesma"/>
    <property type="evidence" value="ECO:0007669"/>
    <property type="project" value="TreeGrafter"/>
</dbReference>
<feature type="domain" description="AIR9-like A9" evidence="4">
    <location>
        <begin position="1514"/>
        <end position="1599"/>
    </location>
</feature>
<dbReference type="Gramene" id="AUR62038603-RA">
    <property type="protein sequence ID" value="AUR62038603-RA:cds"/>
    <property type="gene ID" value="AUR62038603"/>
</dbReference>
<feature type="domain" description="AIR9-like A9" evidence="4">
    <location>
        <begin position="1324"/>
        <end position="1391"/>
    </location>
</feature>
<protein>
    <submittedName>
        <fullName evidence="6">Uncharacterized protein</fullName>
    </submittedName>
</protein>
<dbReference type="Pfam" id="PF23218">
    <property type="entry name" value="PH_AIR9"/>
    <property type="match status" value="1"/>
</dbReference>
<dbReference type="PANTHER" id="PTHR31149">
    <property type="entry name" value="EXPRESSED PROTEIN"/>
    <property type="match status" value="1"/>
</dbReference>
<sequence>MEDPIVQFQPLMSEGIEELCNGSADGGEKVVEVMKAAVGSSNRRAEARSSLGLKTGVAKSCVSGSPHNPNVVTVRARRSSTGGSGEKQSIPAKKQQSGSGLAGRKTAGPSVSEPVRRSLPETRTSKVSDVGKSVSKMGIRDTKSGPISPGTRTSKMSTSSSLSKNDSDNKKSFTPAIGSSTSKFHSSPSVDSTVSSTTKKLLSKNSTQSAQSPSVSSGLKKSTKLSSPLTRSPSVSSGFRKGTVSASRDQSSSSSGRKKAATSDCQDSHFIVLPQVETKAGDDVRLDLRGLRIRSLSASGVNLSQNLEFVYLRDNLLSSLEGIEILKRVKVLDLSFNEFKWLGFEPLGNCQVLQQLYLAGNQITSLSSLPELPNLEFLSVAQNKLKSLSMASQPRLQVLAASKNKISSLKGFPHLPSLEHLRVEENPILRMPHIEAASILLVGPTLKKFNDRDLSKEEITIAKHYPTCTALCIRDGWEFCSPDRVADSTFDFLVEQWRDQLPPGFLLKEASIDLPFEEDACRCHFIFLQDHGNDSNLVLKYQWYVGEGVLSNFKAIPDAISEVYCPKHDEVDKYLKVECIPVFGETEYPPIFAISSQVSPGTGCPKVLNLDVRGDLVEGNIIKGCAEVAWCGGTPGKSVYSWLRRKWNSSPAVIHGAEEAKYQLTIDDVDSSLVFMYTPVTAEGTKGEPQYAITDYVKSAPPSVSNLRIIGDYVEGNTIKGVGDYFGGREGPSKYEWLRANKETRVSELILSGAPEYTLTRDDVGCRVVFTYIPVNFEGKEGESASAFSDIVKQAPPKVTNTRIVGELREGSKITVSGAVTGGTEGASRVQWFKTSSFTLSGEDGLEALSMSKIAKAFRIPLGAVGYYIVAKFTPMTPDDEAGEPAYVISEMTVETLPPSLNFLSVTGDYAEGEMLTASYGYIGGHEGRSIYNWYLHEDETETGTLINEILGHLQFRIPKEAIGKFIAFKCIPVRDDGMIGKETICMGHERVRAGSPRLISLQIAGKSIEGSTLVAERLYWGGEEGESVFRWFRTDSSGQQIEINDAMTASYTLSVEDVGCLISVSCEPVRSDWARGPEVISEQFGPIVPGLPSCEELKFSGSMMEGERLAFIASYHGGVKGNCCTEWFRIQNNGHKEKLCANDYLDLTLDDVGSCIEIIFTPVRGDGIRGISQSIISDVIIPADPVGLELTIPGCCEAEVVLPHTIYFGGHEGLGEYIWYRTKNKLHGSDLSSISDTYDDIVICGRDLTYTPFLDDVGTYLVLYWVPIRDDGKPGKPLVSICDDPVAPGSVVLFLVVIFLGAGGVGWTHPIVRNICVKSLNLSTYSGEGEYFGGHEGSSLFSWYRETAEGLITLINGADSLTYEVTESDYNCRLLFGYTPVRLDSVVGELRLSDPTDLLFPELLKIEMVALTGKAMEGELLTSVEVIPNSESQQIVWSKYKKDVKYQWYYSSDSEDVRSWELLSSESSCSYRLRYEDIDRCLRSECIVTDVFGRSSEPVYTESTPIMPGTPRINKLEIEGRGFHTNLYAVRGVYSGGKEGKSRIQWLRSMVGSPDLISIPGETGRMYEANVDDVGYRLVAVYTPVRDDGVEGHPVSASTEPIAVEPDVLEEVKKKLDFGSVKFEVICNKAPSSKKILDTGGLERRMLEINRKRAKVVKPGSKTSFPTTEMRGSYAPPFHVEVFRNDQHRLRVVVDSNNEADIIVHTRYLRDVIVLVLRGLAQKFNSTSLNSLLKIET</sequence>
<dbReference type="FunFam" id="3.80.10.10:FF:000328">
    <property type="entry name" value="187-kDa microtubule-associated protein AIR9"/>
    <property type="match status" value="1"/>
</dbReference>
<feature type="domain" description="AIR9-like A9" evidence="4">
    <location>
        <begin position="1000"/>
        <end position="1080"/>
    </location>
</feature>
<feature type="compositionally biased region" description="Low complexity" evidence="3">
    <location>
        <begin position="245"/>
        <end position="255"/>
    </location>
</feature>
<dbReference type="EnsemblPlants" id="AUR62038603-RA">
    <property type="protein sequence ID" value="AUR62038603-RA:cds"/>
    <property type="gene ID" value="AUR62038603"/>
</dbReference>
<evidence type="ECO:0000259" key="4">
    <source>
        <dbReference type="Pfam" id="PF23197"/>
    </source>
</evidence>
<feature type="region of interest" description="Disordered" evidence="3">
    <location>
        <begin position="38"/>
        <end position="261"/>
    </location>
</feature>